<evidence type="ECO:0000256" key="1">
    <source>
        <dbReference type="ARBA" id="ARBA00011900"/>
    </source>
</evidence>
<name>A0A411YCI7_9ACTN</name>
<keyword evidence="2" id="KW-0489">Methyltransferase</keyword>
<dbReference type="PANTHER" id="PTHR33841">
    <property type="entry name" value="DNA METHYLTRANSFERASE YEEA-RELATED"/>
    <property type="match status" value="1"/>
</dbReference>
<evidence type="ECO:0000313" key="8">
    <source>
        <dbReference type="EMBL" id="QBI18885.1"/>
    </source>
</evidence>
<evidence type="ECO:0000256" key="6">
    <source>
        <dbReference type="SAM" id="MobiDB-lite"/>
    </source>
</evidence>
<dbReference type="EMBL" id="CP036402">
    <property type="protein sequence ID" value="QBI18885.1"/>
    <property type="molecule type" value="Genomic_DNA"/>
</dbReference>
<accession>A0A411YCI7</accession>
<evidence type="ECO:0000256" key="2">
    <source>
        <dbReference type="ARBA" id="ARBA00022603"/>
    </source>
</evidence>
<keyword evidence="9" id="KW-1185">Reference proteome</keyword>
<dbReference type="EC" id="2.1.1.72" evidence="1"/>
<dbReference type="GO" id="GO:0003676">
    <property type="term" value="F:nucleic acid binding"/>
    <property type="evidence" value="ECO:0007669"/>
    <property type="project" value="InterPro"/>
</dbReference>
<dbReference type="InterPro" id="IPR050953">
    <property type="entry name" value="N4_N6_ade-DNA_methylase"/>
</dbReference>
<dbReference type="SUPFAM" id="SSF53335">
    <property type="entry name" value="S-adenosyl-L-methionine-dependent methyltransferases"/>
    <property type="match status" value="1"/>
</dbReference>
<dbReference type="PANTHER" id="PTHR33841:SF1">
    <property type="entry name" value="DNA METHYLTRANSFERASE A"/>
    <property type="match status" value="1"/>
</dbReference>
<sequence length="1369" mass="151010">MSSRTTGEFGTIVTVGGLWGGSLLAVLRDEPSELPGTKPEAYDLPAAADLRTPMRSAWTLLKAAWVDFTAHRELRTSEHGTEHYGSDDFTRDRWLRHLLDQLGYHQPDPVPGGLAVDDADPDDERDRYPITHLWSDRVPLHLLPAGVPLDRTTPGVAGAVRQSPHSTLQDYLNRTSRHLWGIVTNGLTLRLLRNNAALTRQAYVEFDLAAMLGDENYPDFAVLWAALHASRFTGPSPADCYAEQWQSYAAQTGVRALDELRRGVEEAITELGQGAIEHPDNHALRQRLADGDLDSTDLYRQLLYVAYRHVFLFAVEDRGLLHPPDADPDAVAAYRDYYSTAVWREKARRHTGGRHPDAWEAHKTVTAALGRSAGLSALALPPLLGDLWDPASTPDLDDATITNRRYLAALRHLAWVRREGTTHRVDYRNMGAEELGAVYEALLELTPTASASARTFTFAHTPGHARKTTGSYYTPTSLITRVLDDALDPVVTRTIDGRAGDEAAAALLDLTVCDPAMGSAHFLVAAAHRLAKHVAAHRTGNPEPDPTAYRDALRDVVSRCIHGVDVNPMAVDLAKMALWLECHVPGKPLTFLDHHLKAGNAVLGVGFDPSIVDWHPGASDPRGIPDAAFKVLHSDVRAAANKLKAANKRRREGQLTLDLAGAASGDPTAELAGDASRIAALPDDDPDALAEKQRIHATLTESEALRRARLRCDAWFATWTTPKTSTQAAADDQPFDVYYDTHHGDLPAASRPGVQRVQGQAEQHGFFHWHLAFPHIAQNGGFDVLLGNPPWERVKVQQREWFAAHGRDDIADAKNAAARNRMINALRASDDPVDQTLAEEWDASLRASSAHSELLRQSGRFPLGGVGDVNLYAVFADHFLHAHNPGGAAGFLSPTGLATGATYAPFFAHLVEARRLASFWSIWNHDRLFPEVNDRVTFALVTLVGSHHPVDKIGFTGHVWQASQIDDPERRYNLTPEDIAAINPNTKTAPLFRHARDAEITATIHRNAGVLVNDTASPEDPAHNPWRVELMSMFHMANDSQLFHDQETAEASGAQLDGNQLTWPDGNRALPLYEGKLIWFYDHRAGTYEGQTEKQKRVNWIPAVSSEAKADPTFATLPGYWVDQAHVDERLTGRWGRDWFIGCRAIARATDERTLICSALPRYAMSSLVLLLPQTLPKHLATLLAGLSSLACDYVARSAVDANMSLFVIKQLPLGIDPWTPLPWGERLNHFTAPRVAELTYTAWDLQAWATDIGYPGAPFRWHDSRRELLRAELDAAFFHVYGLGRDDVEWVLESFESLAGKERKPPERGGYGEFRTKRLVLERYDAITAASRRGSEYMTPLDPPPADEAIRHDAGGAAGAPRLASEGL</sequence>
<comment type="catalytic activity">
    <reaction evidence="5">
        <text>a 2'-deoxyadenosine in DNA + S-adenosyl-L-methionine = an N(6)-methyl-2'-deoxyadenosine in DNA + S-adenosyl-L-homocysteine + H(+)</text>
        <dbReference type="Rhea" id="RHEA:15197"/>
        <dbReference type="Rhea" id="RHEA-COMP:12418"/>
        <dbReference type="Rhea" id="RHEA-COMP:12419"/>
        <dbReference type="ChEBI" id="CHEBI:15378"/>
        <dbReference type="ChEBI" id="CHEBI:57856"/>
        <dbReference type="ChEBI" id="CHEBI:59789"/>
        <dbReference type="ChEBI" id="CHEBI:90615"/>
        <dbReference type="ChEBI" id="CHEBI:90616"/>
        <dbReference type="EC" id="2.1.1.72"/>
    </reaction>
</comment>
<keyword evidence="3" id="KW-0808">Transferase</keyword>
<reference evidence="8 9" key="1">
    <citation type="submission" date="2019-01" db="EMBL/GenBank/DDBJ databases">
        <title>Egibacter rhizosphaerae EGI 80759T.</title>
        <authorList>
            <person name="Chen D.-D."/>
            <person name="Tian Y."/>
            <person name="Jiao J.-Y."/>
            <person name="Zhang X.-T."/>
            <person name="Zhang Y.-G."/>
            <person name="Zhang Y."/>
            <person name="Xiao M."/>
            <person name="Shu W.-S."/>
            <person name="Li W.-J."/>
        </authorList>
    </citation>
    <scope>NUCLEOTIDE SEQUENCE [LARGE SCALE GENOMIC DNA]</scope>
    <source>
        <strain evidence="8 9">EGI 80759</strain>
    </source>
</reference>
<proteinExistence type="predicted"/>
<dbReference type="RefSeq" id="WP_131153882.1">
    <property type="nucleotide sequence ID" value="NZ_CP036402.1"/>
</dbReference>
<keyword evidence="4" id="KW-0949">S-adenosyl-L-methionine</keyword>
<dbReference type="Proteomes" id="UP000291469">
    <property type="component" value="Chromosome"/>
</dbReference>
<dbReference type="REBASE" id="303593">
    <property type="entry name" value="Erh80759ORF4545P"/>
</dbReference>
<organism evidence="8 9">
    <name type="scientific">Egibacter rhizosphaerae</name>
    <dbReference type="NCBI Taxonomy" id="1670831"/>
    <lineage>
        <taxon>Bacteria</taxon>
        <taxon>Bacillati</taxon>
        <taxon>Actinomycetota</taxon>
        <taxon>Nitriliruptoria</taxon>
        <taxon>Egibacterales</taxon>
        <taxon>Egibacteraceae</taxon>
        <taxon>Egibacter</taxon>
    </lineage>
</organism>
<protein>
    <recommendedName>
        <fullName evidence="1">site-specific DNA-methyltransferase (adenine-specific)</fullName>
        <ecNumber evidence="1">2.1.1.72</ecNumber>
    </recommendedName>
</protein>
<evidence type="ECO:0000259" key="7">
    <source>
        <dbReference type="Pfam" id="PF07669"/>
    </source>
</evidence>
<dbReference type="PROSITE" id="PS00092">
    <property type="entry name" value="N6_MTASE"/>
    <property type="match status" value="1"/>
</dbReference>
<evidence type="ECO:0000313" key="9">
    <source>
        <dbReference type="Proteomes" id="UP000291469"/>
    </source>
</evidence>
<dbReference type="PRINTS" id="PR00507">
    <property type="entry name" value="N12N6MTFRASE"/>
</dbReference>
<dbReference type="OrthoDB" id="4280289at2"/>
<evidence type="ECO:0000256" key="4">
    <source>
        <dbReference type="ARBA" id="ARBA00022691"/>
    </source>
</evidence>
<evidence type="ECO:0000256" key="5">
    <source>
        <dbReference type="ARBA" id="ARBA00047942"/>
    </source>
</evidence>
<dbReference type="Pfam" id="PF07669">
    <property type="entry name" value="Eco57I"/>
    <property type="match status" value="1"/>
</dbReference>
<gene>
    <name evidence="8" type="ORF">ER308_04545</name>
</gene>
<dbReference type="GO" id="GO:0009007">
    <property type="term" value="F:site-specific DNA-methyltransferase (adenine-specific) activity"/>
    <property type="evidence" value="ECO:0007669"/>
    <property type="project" value="UniProtKB-EC"/>
</dbReference>
<dbReference type="InterPro" id="IPR002052">
    <property type="entry name" value="DNA_methylase_N6_adenine_CS"/>
</dbReference>
<evidence type="ECO:0000256" key="3">
    <source>
        <dbReference type="ARBA" id="ARBA00022679"/>
    </source>
</evidence>
<dbReference type="InterPro" id="IPR029063">
    <property type="entry name" value="SAM-dependent_MTases_sf"/>
</dbReference>
<feature type="domain" description="Type II methyltransferase M.TaqI-like" evidence="7">
    <location>
        <begin position="560"/>
        <end position="799"/>
    </location>
</feature>
<dbReference type="InterPro" id="IPR011639">
    <property type="entry name" value="MethylTrfase_TaqI-like_dom"/>
</dbReference>
<dbReference type="Gene3D" id="3.40.50.150">
    <property type="entry name" value="Vaccinia Virus protein VP39"/>
    <property type="match status" value="2"/>
</dbReference>
<dbReference type="KEGG" id="erz:ER308_04545"/>
<dbReference type="GO" id="GO:0006304">
    <property type="term" value="P:DNA modification"/>
    <property type="evidence" value="ECO:0007669"/>
    <property type="project" value="InterPro"/>
</dbReference>
<dbReference type="GO" id="GO:0032259">
    <property type="term" value="P:methylation"/>
    <property type="evidence" value="ECO:0007669"/>
    <property type="project" value="UniProtKB-KW"/>
</dbReference>
<feature type="region of interest" description="Disordered" evidence="6">
    <location>
        <begin position="1334"/>
        <end position="1369"/>
    </location>
</feature>